<comment type="catalytic activity">
    <reaction evidence="15">
        <text>a di-trans,poly-cis-dolichyl beta-D-mannosyl phosphate + L-seryl-[protein] = 3-O-(alpha-D-mannosyl)-L-seryl-[protein] + a di-trans,poly-cis-dolichyl phosphate + H(+)</text>
        <dbReference type="Rhea" id="RHEA:17377"/>
        <dbReference type="Rhea" id="RHEA-COMP:9863"/>
        <dbReference type="Rhea" id="RHEA-COMP:13546"/>
        <dbReference type="Rhea" id="RHEA-COMP:19498"/>
        <dbReference type="Rhea" id="RHEA-COMP:19501"/>
        <dbReference type="ChEBI" id="CHEBI:15378"/>
        <dbReference type="ChEBI" id="CHEBI:29999"/>
        <dbReference type="ChEBI" id="CHEBI:57683"/>
        <dbReference type="ChEBI" id="CHEBI:58211"/>
        <dbReference type="ChEBI" id="CHEBI:137321"/>
        <dbReference type="EC" id="2.4.1.109"/>
    </reaction>
</comment>
<dbReference type="EC" id="2.4.1.109" evidence="6"/>
<feature type="repeat" description="TPR" evidence="16">
    <location>
        <begin position="427"/>
        <end position="460"/>
    </location>
</feature>
<evidence type="ECO:0000256" key="14">
    <source>
        <dbReference type="ARBA" id="ARBA00045085"/>
    </source>
</evidence>
<feature type="transmembrane region" description="Helical" evidence="18">
    <location>
        <begin position="87"/>
        <end position="104"/>
    </location>
</feature>
<evidence type="ECO:0000313" key="21">
    <source>
        <dbReference type="Proteomes" id="UP000694941"/>
    </source>
</evidence>
<feature type="transmembrane region" description="Helical" evidence="18">
    <location>
        <begin position="307"/>
        <end position="324"/>
    </location>
</feature>
<evidence type="ECO:0000256" key="7">
    <source>
        <dbReference type="ARBA" id="ARBA00022679"/>
    </source>
</evidence>
<evidence type="ECO:0000256" key="12">
    <source>
        <dbReference type="ARBA" id="ARBA00022989"/>
    </source>
</evidence>
<comment type="similarity">
    <text evidence="5">Belongs to the TMTC family.</text>
</comment>
<dbReference type="SMART" id="SM00028">
    <property type="entry name" value="TPR"/>
    <property type="match status" value="8"/>
</dbReference>
<dbReference type="InterPro" id="IPR013618">
    <property type="entry name" value="TMTC_DUF1736"/>
</dbReference>
<dbReference type="Gene3D" id="1.25.40.10">
    <property type="entry name" value="Tetratricopeptide repeat domain"/>
    <property type="match status" value="3"/>
</dbReference>
<feature type="transmembrane region" description="Helical" evidence="18">
    <location>
        <begin position="360"/>
        <end position="378"/>
    </location>
</feature>
<comment type="pathway">
    <text evidence="4">Protein modification; protein glycosylation.</text>
</comment>
<evidence type="ECO:0000256" key="8">
    <source>
        <dbReference type="ARBA" id="ARBA00022692"/>
    </source>
</evidence>
<feature type="domain" description="DUF1736" evidence="20">
    <location>
        <begin position="243"/>
        <end position="313"/>
    </location>
</feature>
<dbReference type="InterPro" id="IPR011990">
    <property type="entry name" value="TPR-like_helical_dom_sf"/>
</dbReference>
<evidence type="ECO:0000256" key="13">
    <source>
        <dbReference type="ARBA" id="ARBA00023136"/>
    </source>
</evidence>
<proteinExistence type="inferred from homology"/>
<dbReference type="Proteomes" id="UP000694941">
    <property type="component" value="Unplaced"/>
</dbReference>
<feature type="region of interest" description="Disordered" evidence="17">
    <location>
        <begin position="800"/>
        <end position="834"/>
    </location>
</feature>
<dbReference type="PROSITE" id="PS50293">
    <property type="entry name" value="TPR_REGION"/>
    <property type="match status" value="2"/>
</dbReference>
<keyword evidence="10 16" id="KW-0802">TPR repeat</keyword>
<feature type="repeat" description="TPR" evidence="16">
    <location>
        <begin position="650"/>
        <end position="683"/>
    </location>
</feature>
<dbReference type="GeneID" id="106465656"/>
<evidence type="ECO:0000256" key="11">
    <source>
        <dbReference type="ARBA" id="ARBA00022824"/>
    </source>
</evidence>
<evidence type="ECO:0000256" key="19">
    <source>
        <dbReference type="SAM" id="SignalP"/>
    </source>
</evidence>
<evidence type="ECO:0000256" key="16">
    <source>
        <dbReference type="PROSITE-ProRule" id="PRU00339"/>
    </source>
</evidence>
<dbReference type="SUPFAM" id="SSF48452">
    <property type="entry name" value="TPR-like"/>
    <property type="match status" value="2"/>
</dbReference>
<keyword evidence="8 18" id="KW-0812">Transmembrane</keyword>
<feature type="signal peptide" evidence="19">
    <location>
        <begin position="1"/>
        <end position="23"/>
    </location>
</feature>
<keyword evidence="13 18" id="KW-0472">Membrane</keyword>
<evidence type="ECO:0000256" key="15">
    <source>
        <dbReference type="ARBA" id="ARBA00045102"/>
    </source>
</evidence>
<keyword evidence="9" id="KW-0677">Repeat</keyword>
<evidence type="ECO:0000256" key="18">
    <source>
        <dbReference type="SAM" id="Phobius"/>
    </source>
</evidence>
<dbReference type="InterPro" id="IPR019734">
    <property type="entry name" value="TPR_rpt"/>
</dbReference>
<keyword evidence="7" id="KW-0808">Transferase</keyword>
<evidence type="ECO:0000256" key="4">
    <source>
        <dbReference type="ARBA" id="ARBA00004922"/>
    </source>
</evidence>
<organism evidence="21 22">
    <name type="scientific">Limulus polyphemus</name>
    <name type="common">Atlantic horseshoe crab</name>
    <dbReference type="NCBI Taxonomy" id="6850"/>
    <lineage>
        <taxon>Eukaryota</taxon>
        <taxon>Metazoa</taxon>
        <taxon>Ecdysozoa</taxon>
        <taxon>Arthropoda</taxon>
        <taxon>Chelicerata</taxon>
        <taxon>Merostomata</taxon>
        <taxon>Xiphosura</taxon>
        <taxon>Limulidae</taxon>
        <taxon>Limulus</taxon>
    </lineage>
</organism>
<feature type="transmembrane region" description="Helical" evidence="18">
    <location>
        <begin position="385"/>
        <end position="404"/>
    </location>
</feature>
<evidence type="ECO:0000313" key="22">
    <source>
        <dbReference type="RefSeq" id="XP_022249300.1"/>
    </source>
</evidence>
<dbReference type="Pfam" id="PF13181">
    <property type="entry name" value="TPR_8"/>
    <property type="match status" value="3"/>
</dbReference>
<dbReference type="PROSITE" id="PS50005">
    <property type="entry name" value="TPR"/>
    <property type="match status" value="5"/>
</dbReference>
<dbReference type="PANTHER" id="PTHR44395:SF1">
    <property type="entry name" value="PROTEIN O-MANNOSYL-TRANSFERASE TMTC3"/>
    <property type="match status" value="1"/>
</dbReference>
<feature type="compositionally biased region" description="Basic residues" evidence="17">
    <location>
        <begin position="800"/>
        <end position="811"/>
    </location>
</feature>
<dbReference type="RefSeq" id="XP_022249300.1">
    <property type="nucleotide sequence ID" value="XM_022393592.1"/>
</dbReference>
<evidence type="ECO:0000256" key="5">
    <source>
        <dbReference type="ARBA" id="ARBA00007882"/>
    </source>
</evidence>
<protein>
    <recommendedName>
        <fullName evidence="6">dolichyl-phosphate-mannose--protein mannosyltransferase</fullName>
        <ecNumber evidence="6">2.4.1.109</ecNumber>
    </recommendedName>
</protein>
<evidence type="ECO:0000259" key="20">
    <source>
        <dbReference type="Pfam" id="PF08409"/>
    </source>
</evidence>
<keyword evidence="19" id="KW-0732">Signal</keyword>
<comment type="subcellular location">
    <subcellularLocation>
        <location evidence="3">Endoplasmic reticulum</location>
    </subcellularLocation>
    <subcellularLocation>
        <location evidence="2">Membrane</location>
        <topology evidence="2">Multi-pass membrane protein</topology>
    </subcellularLocation>
</comment>
<feature type="repeat" description="TPR" evidence="16">
    <location>
        <begin position="578"/>
        <end position="611"/>
    </location>
</feature>
<reference evidence="22" key="1">
    <citation type="submission" date="2025-08" db="UniProtKB">
        <authorList>
            <consortium name="RefSeq"/>
        </authorList>
    </citation>
    <scope>IDENTIFICATION</scope>
    <source>
        <tissue evidence="22">Muscle</tissue>
    </source>
</reference>
<evidence type="ECO:0000256" key="17">
    <source>
        <dbReference type="SAM" id="MobiDB-lite"/>
    </source>
</evidence>
<feature type="transmembrane region" description="Helical" evidence="18">
    <location>
        <begin position="331"/>
        <end position="348"/>
    </location>
</feature>
<dbReference type="Pfam" id="PF08409">
    <property type="entry name" value="TMTC_DUF1736"/>
    <property type="match status" value="1"/>
</dbReference>
<feature type="chain" id="PRO_5045393301" description="dolichyl-phosphate-mannose--protein mannosyltransferase" evidence="19">
    <location>
        <begin position="24"/>
        <end position="834"/>
    </location>
</feature>
<evidence type="ECO:0000256" key="2">
    <source>
        <dbReference type="ARBA" id="ARBA00004141"/>
    </source>
</evidence>
<evidence type="ECO:0000256" key="9">
    <source>
        <dbReference type="ARBA" id="ARBA00022737"/>
    </source>
</evidence>
<sequence length="834" mass="95888">MTNMHKLIITVTAIIVQMTSLRGGLVFDDIAAIRENRDVRSTMSCLSLFFNDFWGTPLHKEQSHKSYRPLTVLTFRLNYIFHGLHPLGYHVVNVLLHVVVCLLFHRMCNLFLSQLTSFVAALLFSVHPIHTEAVASVVGRAELLSAIFFICAFIRYVQEIRKREYKGWRCCVETLTMGASGMFCKEQCLTVLIVCSIYDLAHHMPLEKRMLSPWIRQSLWRVGFLIMSAGFLLTLRLKLMGWNLPVFNRFDNPASAASYPVRHLTYNYLLSQNIWLLLFPYDLCCDWTMGTIPLVERFSDVRNINTIAMYVSFVSVLSVATLRGKERKSHLAALCVLVIPFIPASNLFHPVGFVLAERVLYIPSMGFCMLVATGWTILWRGRARMLAVTALLLLIISHGFKTAYRNLDWYSDYTLFSSALKVTQRNAKIFNNLGKALDKQSRHDEALYFYQQAIRVQPDDIRGYLNAGNVLTRMKRYQKAEDMYLKAKSLLHPFNGGTSRVLRVTQSYLQVLVSLASLLSLNSTRLEEADNLYREVISIRTDFTEAYVNRGNLLLKLNRSKEAETMYCRALEFDQLNPDIYHNLGVILIDQGRNYDALSFFNKALEIDPDHGPALMNSAILIQESNMPPGDQRIANERLQKIVNDGKENELVYFNLGKVALERKDLALAEEWFRKALEVRPHLKSALFNLALLMTEQQRPQEAILYLRKLLETHPDHMNALILIADIYVNHFKDLKAAKQCYKKILRINPRHMQGLHNLCVVYYQAGELREAELCFLNAVNLHPKVEYIQRHLEITRKQLRSISHHPRNPSKVKISETESSSDKQVSSSPTSER</sequence>
<keyword evidence="11" id="KW-0256">Endoplasmic reticulum</keyword>
<comment type="function">
    <text evidence="1">Transfers mannosyl residues to the hydroxyl group of serine or threonine residues.</text>
</comment>
<gene>
    <name evidence="22" type="primary">LOC106465656</name>
</gene>
<comment type="catalytic activity">
    <reaction evidence="14">
        <text>a di-trans,poly-cis-dolichyl beta-D-mannosyl phosphate + L-threonyl-[protein] = 3-O-(alpha-D-mannosyl)-L-threonyl-[protein] + a di-trans,poly-cis-dolichyl phosphate + H(+)</text>
        <dbReference type="Rhea" id="RHEA:53396"/>
        <dbReference type="Rhea" id="RHEA-COMP:11060"/>
        <dbReference type="Rhea" id="RHEA-COMP:13547"/>
        <dbReference type="Rhea" id="RHEA-COMP:19498"/>
        <dbReference type="Rhea" id="RHEA-COMP:19501"/>
        <dbReference type="ChEBI" id="CHEBI:15378"/>
        <dbReference type="ChEBI" id="CHEBI:30013"/>
        <dbReference type="ChEBI" id="CHEBI:57683"/>
        <dbReference type="ChEBI" id="CHEBI:58211"/>
        <dbReference type="ChEBI" id="CHEBI:137323"/>
        <dbReference type="EC" id="2.4.1.109"/>
    </reaction>
</comment>
<feature type="repeat" description="TPR" evidence="16">
    <location>
        <begin position="544"/>
        <end position="577"/>
    </location>
</feature>
<feature type="transmembrane region" description="Helical" evidence="18">
    <location>
        <begin position="111"/>
        <end position="131"/>
    </location>
</feature>
<feature type="repeat" description="TPR" evidence="16">
    <location>
        <begin position="684"/>
        <end position="717"/>
    </location>
</feature>
<feature type="transmembrane region" description="Helical" evidence="18">
    <location>
        <begin position="218"/>
        <end position="237"/>
    </location>
</feature>
<feature type="compositionally biased region" description="Polar residues" evidence="17">
    <location>
        <begin position="823"/>
        <end position="834"/>
    </location>
</feature>
<accession>A0ABM1T094</accession>
<feature type="transmembrane region" description="Helical" evidence="18">
    <location>
        <begin position="137"/>
        <end position="157"/>
    </location>
</feature>
<evidence type="ECO:0000256" key="1">
    <source>
        <dbReference type="ARBA" id="ARBA00003582"/>
    </source>
</evidence>
<dbReference type="Pfam" id="PF13424">
    <property type="entry name" value="TPR_12"/>
    <property type="match status" value="1"/>
</dbReference>
<keyword evidence="12 18" id="KW-1133">Transmembrane helix</keyword>
<evidence type="ECO:0000256" key="10">
    <source>
        <dbReference type="ARBA" id="ARBA00022803"/>
    </source>
</evidence>
<dbReference type="Pfam" id="PF00515">
    <property type="entry name" value="TPR_1"/>
    <property type="match status" value="2"/>
</dbReference>
<dbReference type="PANTHER" id="PTHR44395">
    <property type="match status" value="1"/>
</dbReference>
<name>A0ABM1T094_LIMPO</name>
<keyword evidence="21" id="KW-1185">Reference proteome</keyword>
<evidence type="ECO:0000256" key="3">
    <source>
        <dbReference type="ARBA" id="ARBA00004240"/>
    </source>
</evidence>
<evidence type="ECO:0000256" key="6">
    <source>
        <dbReference type="ARBA" id="ARBA00012839"/>
    </source>
</evidence>